<dbReference type="CDD" id="cd02440">
    <property type="entry name" value="AdoMet_MTases"/>
    <property type="match status" value="1"/>
</dbReference>
<dbReference type="GO" id="GO:0032259">
    <property type="term" value="P:methylation"/>
    <property type="evidence" value="ECO:0007669"/>
    <property type="project" value="UniProtKB-KW"/>
</dbReference>
<evidence type="ECO:0000313" key="2">
    <source>
        <dbReference type="EMBL" id="RAY11937.1"/>
    </source>
</evidence>
<dbReference type="GO" id="GO:0008757">
    <property type="term" value="F:S-adenosylmethionine-dependent methyltransferase activity"/>
    <property type="evidence" value="ECO:0007669"/>
    <property type="project" value="InterPro"/>
</dbReference>
<dbReference type="PANTHER" id="PTHR43591:SF24">
    <property type="entry name" value="2-METHOXY-6-POLYPRENYL-1,4-BENZOQUINOL METHYLASE, MITOCHONDRIAL"/>
    <property type="match status" value="1"/>
</dbReference>
<evidence type="ECO:0000313" key="3">
    <source>
        <dbReference type="Proteomes" id="UP000251891"/>
    </source>
</evidence>
<keyword evidence="2" id="KW-0489">Methyltransferase</keyword>
<dbReference type="Gene3D" id="3.40.50.150">
    <property type="entry name" value="Vaccinia Virus protein VP39"/>
    <property type="match status" value="1"/>
</dbReference>
<dbReference type="OrthoDB" id="3818852at2"/>
<proteinExistence type="predicted"/>
<organism evidence="2 3">
    <name type="scientific">Actinomadura craniellae</name>
    <dbReference type="NCBI Taxonomy" id="2231787"/>
    <lineage>
        <taxon>Bacteria</taxon>
        <taxon>Bacillati</taxon>
        <taxon>Actinomycetota</taxon>
        <taxon>Actinomycetes</taxon>
        <taxon>Streptosporangiales</taxon>
        <taxon>Thermomonosporaceae</taxon>
        <taxon>Actinomadura</taxon>
    </lineage>
</organism>
<dbReference type="InterPro" id="IPR013216">
    <property type="entry name" value="Methyltransf_11"/>
</dbReference>
<keyword evidence="3" id="KW-1185">Reference proteome</keyword>
<evidence type="ECO:0000259" key="1">
    <source>
        <dbReference type="Pfam" id="PF08241"/>
    </source>
</evidence>
<gene>
    <name evidence="2" type="ORF">DPM19_27950</name>
</gene>
<name>A0A365GYN4_9ACTN</name>
<dbReference type="Pfam" id="PF08241">
    <property type="entry name" value="Methyltransf_11"/>
    <property type="match status" value="1"/>
</dbReference>
<comment type="caution">
    <text evidence="2">The sequence shown here is derived from an EMBL/GenBank/DDBJ whole genome shotgun (WGS) entry which is preliminary data.</text>
</comment>
<dbReference type="SUPFAM" id="SSF53335">
    <property type="entry name" value="S-adenosyl-L-methionine-dependent methyltransferases"/>
    <property type="match status" value="1"/>
</dbReference>
<dbReference type="EMBL" id="QLYX01000016">
    <property type="protein sequence ID" value="RAY11937.1"/>
    <property type="molecule type" value="Genomic_DNA"/>
</dbReference>
<feature type="domain" description="Methyltransferase type 11" evidence="1">
    <location>
        <begin position="98"/>
        <end position="194"/>
    </location>
</feature>
<dbReference type="PANTHER" id="PTHR43591">
    <property type="entry name" value="METHYLTRANSFERASE"/>
    <property type="match status" value="1"/>
</dbReference>
<dbReference type="AlphaFoldDB" id="A0A365GYN4"/>
<dbReference type="InterPro" id="IPR029063">
    <property type="entry name" value="SAM-dependent_MTases_sf"/>
</dbReference>
<protein>
    <submittedName>
        <fullName evidence="2">SAM-dependent methyltransferase</fullName>
    </submittedName>
</protein>
<keyword evidence="2" id="KW-0808">Transferase</keyword>
<reference evidence="2 3" key="1">
    <citation type="submission" date="2018-06" db="EMBL/GenBank/DDBJ databases">
        <title>Actinomadura craniellae sp. nov. isolated from marine sponge Craniella sp.</title>
        <authorList>
            <person name="Li L."/>
            <person name="Xu Q.H."/>
            <person name="Lin H.W."/>
            <person name="Lu Y.H."/>
        </authorList>
    </citation>
    <scope>NUCLEOTIDE SEQUENCE [LARGE SCALE GENOMIC DNA]</scope>
    <source>
        <strain evidence="2 3">LHW63021</strain>
    </source>
</reference>
<dbReference type="Proteomes" id="UP000251891">
    <property type="component" value="Unassembled WGS sequence"/>
</dbReference>
<accession>A0A365GYN4</accession>
<sequence>MGRIIRRLDVPPAEPDLSAGYLDLLGPAAPAPPPTVAQRAMRSSLLPKIYERVWRPVGFGIAKGGPFGPSTEQEYALARNWLGLGRPGDPHRPDRVVLDVACGPGNVTRALAAGVAGRGLVVGIDAAPGMLARAVADTTDPQVGYVRGDATDLPFQDASFDAVCCYGALYLFDDPWRALDSMTRVLRPGGRIVILTSRRPDLAPVGTAVSIAGRLTGVEVFGHQEIVDALAARGYVELRRRRYPLMQYVGGRLD</sequence>